<organism evidence="1">
    <name type="scientific">marine sediment metagenome</name>
    <dbReference type="NCBI Taxonomy" id="412755"/>
    <lineage>
        <taxon>unclassified sequences</taxon>
        <taxon>metagenomes</taxon>
        <taxon>ecological metagenomes</taxon>
    </lineage>
</organism>
<proteinExistence type="predicted"/>
<name>A0A0F9QPS0_9ZZZZ</name>
<gene>
    <name evidence="1" type="ORF">LCGC14_0693390</name>
</gene>
<reference evidence="1" key="1">
    <citation type="journal article" date="2015" name="Nature">
        <title>Complex archaea that bridge the gap between prokaryotes and eukaryotes.</title>
        <authorList>
            <person name="Spang A."/>
            <person name="Saw J.H."/>
            <person name="Jorgensen S.L."/>
            <person name="Zaremba-Niedzwiedzka K."/>
            <person name="Martijn J."/>
            <person name="Lind A.E."/>
            <person name="van Eijk R."/>
            <person name="Schleper C."/>
            <person name="Guy L."/>
            <person name="Ettema T.J."/>
        </authorList>
    </citation>
    <scope>NUCLEOTIDE SEQUENCE</scope>
</reference>
<comment type="caution">
    <text evidence="1">The sequence shown here is derived from an EMBL/GenBank/DDBJ whole genome shotgun (WGS) entry which is preliminary data.</text>
</comment>
<dbReference type="AlphaFoldDB" id="A0A0F9QPS0"/>
<accession>A0A0F9QPS0</accession>
<dbReference type="EMBL" id="LAZR01001453">
    <property type="protein sequence ID" value="KKN44424.1"/>
    <property type="molecule type" value="Genomic_DNA"/>
</dbReference>
<sequence length="255" mass="29272">MKPVVQKIRVGDVLLGTKNLRNYLRTCSMLRYFRVLDRRYGPKGDPKSLLYTPSKQDQFIVSVNNHGRFAVWGPNKNVVLLFVNRSQDAVGRYSTGSDVTMDSNIFAQWFVRTQGRKPAVKTWPIHAHYLWASIHMNGWRNPKAQLRMHSGHVEHTEDGPFEFADGLGVDECDRQTISHAVRESVKRGIFRNFPNSKKQIPQLFSDGGFGPRLQDLPNLRLTLENMMRNPRLVSKAKQDKKIDLASLMNVQDNPQ</sequence>
<protein>
    <submittedName>
        <fullName evidence="1">Uncharacterized protein</fullName>
    </submittedName>
</protein>
<evidence type="ECO:0000313" key="1">
    <source>
        <dbReference type="EMBL" id="KKN44424.1"/>
    </source>
</evidence>